<evidence type="ECO:0000313" key="2">
    <source>
        <dbReference type="Proteomes" id="UP000235371"/>
    </source>
</evidence>
<evidence type="ECO:0000313" key="1">
    <source>
        <dbReference type="EMBL" id="PMD59675.1"/>
    </source>
</evidence>
<dbReference type="GeneID" id="36591231"/>
<gene>
    <name evidence="1" type="ORF">K444DRAFT_630072</name>
</gene>
<accession>A0A2J6T9J3</accession>
<dbReference type="EMBL" id="KZ613813">
    <property type="protein sequence ID" value="PMD59675.1"/>
    <property type="molecule type" value="Genomic_DNA"/>
</dbReference>
<dbReference type="RefSeq" id="XP_024736579.1">
    <property type="nucleotide sequence ID" value="XM_024883154.1"/>
</dbReference>
<name>A0A2J6T9J3_9HELO</name>
<sequence>MLYTTHDEDFSSIMNTPPTSVLKWIADPFPSGFFMESPGAPGLQWIPDPSPSGFFMEQRGGPPAAPSSESVPEDAVVEEESSHPLLIHTYKSGHKRRVFRDEKGLYIAFRPNPADEEEWLRGRSLLLGSLPQGPATTQIINVKLSMTYAELKRKIDEEIPEKEDRSGMVALPGRPSVEKVKLEGVAVVWRLPGGGMGYAVIDDSNCGNMLQLIATRGWLDMLAAVYERP</sequence>
<organism evidence="1 2">
    <name type="scientific">Hyaloscypha bicolor E</name>
    <dbReference type="NCBI Taxonomy" id="1095630"/>
    <lineage>
        <taxon>Eukaryota</taxon>
        <taxon>Fungi</taxon>
        <taxon>Dikarya</taxon>
        <taxon>Ascomycota</taxon>
        <taxon>Pezizomycotina</taxon>
        <taxon>Leotiomycetes</taxon>
        <taxon>Helotiales</taxon>
        <taxon>Hyaloscyphaceae</taxon>
        <taxon>Hyaloscypha</taxon>
        <taxon>Hyaloscypha bicolor</taxon>
    </lineage>
</organism>
<dbReference type="InParanoid" id="A0A2J6T9J3"/>
<dbReference type="AlphaFoldDB" id="A0A2J6T9J3"/>
<dbReference type="OrthoDB" id="3538011at2759"/>
<dbReference type="Proteomes" id="UP000235371">
    <property type="component" value="Unassembled WGS sequence"/>
</dbReference>
<reference evidence="1 2" key="1">
    <citation type="submission" date="2016-04" db="EMBL/GenBank/DDBJ databases">
        <title>A degradative enzymes factory behind the ericoid mycorrhizal symbiosis.</title>
        <authorList>
            <consortium name="DOE Joint Genome Institute"/>
            <person name="Martino E."/>
            <person name="Morin E."/>
            <person name="Grelet G."/>
            <person name="Kuo A."/>
            <person name="Kohler A."/>
            <person name="Daghino S."/>
            <person name="Barry K."/>
            <person name="Choi C."/>
            <person name="Cichocki N."/>
            <person name="Clum A."/>
            <person name="Copeland A."/>
            <person name="Hainaut M."/>
            <person name="Haridas S."/>
            <person name="Labutti K."/>
            <person name="Lindquist E."/>
            <person name="Lipzen A."/>
            <person name="Khouja H.-R."/>
            <person name="Murat C."/>
            <person name="Ohm R."/>
            <person name="Olson A."/>
            <person name="Spatafora J."/>
            <person name="Veneault-Fourrey C."/>
            <person name="Henrissat B."/>
            <person name="Grigoriev I."/>
            <person name="Martin F."/>
            <person name="Perotto S."/>
        </authorList>
    </citation>
    <scope>NUCLEOTIDE SEQUENCE [LARGE SCALE GENOMIC DNA]</scope>
    <source>
        <strain evidence="1 2">E</strain>
    </source>
</reference>
<protein>
    <submittedName>
        <fullName evidence="1">Uncharacterized protein</fullName>
    </submittedName>
</protein>
<keyword evidence="2" id="KW-1185">Reference proteome</keyword>
<proteinExistence type="predicted"/>